<dbReference type="AlphaFoldDB" id="A0A286UCL4"/>
<name>A0A286UCL4_9AGAM</name>
<evidence type="ECO:0000313" key="3">
    <source>
        <dbReference type="Proteomes" id="UP000217199"/>
    </source>
</evidence>
<dbReference type="Gene3D" id="3.30.1780.10">
    <property type="entry name" value="ornithine cyclodeaminase, domain 1"/>
    <property type="match status" value="1"/>
</dbReference>
<sequence>MSLLVLSAQDVDSASATFDIKDWILSAAPVFVQLDNMTKGLSNDIILPHRSSVSTESYTALFMPTRMARTETTIKVVSVPKRNTGVGLSATTLVLDENSGVVKAVINASNLTALRNAAGSLLATQTVGPPRPEVLVVFGAGRQIAAHAQLFLKAYSCINRCVIVNRSLNSRTDNLCASLRSQFPNIRIELGKAVDGIAENGFDLEQAVRDADVICTATSSTEPLFDSNWVKPGAHINLIGSYTPEMREVDGDLFKRSGVVIVDSKDACLIEAGELIRAGMTPDDLVQLGELVDIDGQPNSGRILEVGLKSPGIERPSRNITRVLVR</sequence>
<dbReference type="OrthoDB" id="41492at2759"/>
<dbReference type="Proteomes" id="UP000217199">
    <property type="component" value="Unassembled WGS sequence"/>
</dbReference>
<protein>
    <submittedName>
        <fullName evidence="2">NAD P-binding protein</fullName>
    </submittedName>
</protein>
<reference evidence="2 3" key="1">
    <citation type="journal article" date="2017" name="Mol. Ecol.">
        <title>Comparative and population genomic landscape of Phellinus noxius: A hypervariable fungus causing root rot in trees.</title>
        <authorList>
            <person name="Chung C.L."/>
            <person name="Lee T.J."/>
            <person name="Akiba M."/>
            <person name="Lee H.H."/>
            <person name="Kuo T.H."/>
            <person name="Liu D."/>
            <person name="Ke H.M."/>
            <person name="Yokoi T."/>
            <person name="Roa M.B."/>
            <person name="Lu M.J."/>
            <person name="Chang Y.Y."/>
            <person name="Ann P.J."/>
            <person name="Tsai J.N."/>
            <person name="Chen C.Y."/>
            <person name="Tzean S.S."/>
            <person name="Ota Y."/>
            <person name="Hattori T."/>
            <person name="Sahashi N."/>
            <person name="Liou R.F."/>
            <person name="Kikuchi T."/>
            <person name="Tsai I.J."/>
        </authorList>
    </citation>
    <scope>NUCLEOTIDE SEQUENCE [LARGE SCALE GENOMIC DNA]</scope>
    <source>
        <strain evidence="2 3">FFPRI411160</strain>
    </source>
</reference>
<dbReference type="Pfam" id="PF02423">
    <property type="entry name" value="OCD_Mu_crystall"/>
    <property type="match status" value="1"/>
</dbReference>
<dbReference type="PIRSF" id="PIRSF001439">
    <property type="entry name" value="CryM"/>
    <property type="match status" value="1"/>
</dbReference>
<dbReference type="InParanoid" id="A0A286UCL4"/>
<dbReference type="FunCoup" id="A0A286UCL4">
    <property type="interactions" value="291"/>
</dbReference>
<dbReference type="GO" id="GO:0005737">
    <property type="term" value="C:cytoplasm"/>
    <property type="evidence" value="ECO:0007669"/>
    <property type="project" value="TreeGrafter"/>
</dbReference>
<proteinExistence type="inferred from homology"/>
<evidence type="ECO:0000256" key="1">
    <source>
        <dbReference type="ARBA" id="ARBA00008903"/>
    </source>
</evidence>
<dbReference type="InterPro" id="IPR023401">
    <property type="entry name" value="ODC_N"/>
</dbReference>
<gene>
    <name evidence="2" type="ORF">PNOK_0738000</name>
</gene>
<dbReference type="Gene3D" id="3.40.50.720">
    <property type="entry name" value="NAD(P)-binding Rossmann-like Domain"/>
    <property type="match status" value="1"/>
</dbReference>
<dbReference type="EMBL" id="NBII01000007">
    <property type="protein sequence ID" value="PAV17316.1"/>
    <property type="molecule type" value="Genomic_DNA"/>
</dbReference>
<dbReference type="STRING" id="2282107.A0A286UCL4"/>
<dbReference type="InterPro" id="IPR036291">
    <property type="entry name" value="NAD(P)-bd_dom_sf"/>
</dbReference>
<evidence type="ECO:0000313" key="2">
    <source>
        <dbReference type="EMBL" id="PAV17316.1"/>
    </source>
</evidence>
<dbReference type="PANTHER" id="PTHR13812">
    <property type="entry name" value="KETIMINE REDUCTASE MU-CRYSTALLIN"/>
    <property type="match status" value="1"/>
</dbReference>
<dbReference type="SUPFAM" id="SSF51735">
    <property type="entry name" value="NAD(P)-binding Rossmann-fold domains"/>
    <property type="match status" value="1"/>
</dbReference>
<accession>A0A286UCL4</accession>
<organism evidence="2 3">
    <name type="scientific">Pyrrhoderma noxium</name>
    <dbReference type="NCBI Taxonomy" id="2282107"/>
    <lineage>
        <taxon>Eukaryota</taxon>
        <taxon>Fungi</taxon>
        <taxon>Dikarya</taxon>
        <taxon>Basidiomycota</taxon>
        <taxon>Agaricomycotina</taxon>
        <taxon>Agaricomycetes</taxon>
        <taxon>Hymenochaetales</taxon>
        <taxon>Hymenochaetaceae</taxon>
        <taxon>Pyrrhoderma</taxon>
    </lineage>
</organism>
<comment type="caution">
    <text evidence="2">The sequence shown here is derived from an EMBL/GenBank/DDBJ whole genome shotgun (WGS) entry which is preliminary data.</text>
</comment>
<dbReference type="PANTHER" id="PTHR13812:SF19">
    <property type="entry name" value="KETIMINE REDUCTASE MU-CRYSTALLIN"/>
    <property type="match status" value="1"/>
</dbReference>
<dbReference type="InterPro" id="IPR003462">
    <property type="entry name" value="ODC_Mu_crystall"/>
</dbReference>
<keyword evidence="3" id="KW-1185">Reference proteome</keyword>
<comment type="similarity">
    <text evidence="1">Belongs to the ornithine cyclodeaminase/mu-crystallin family.</text>
</comment>